<proteinExistence type="predicted"/>
<accession>F0Y050</accession>
<dbReference type="PRINTS" id="PR00390">
    <property type="entry name" value="PHPHLIPASEC"/>
</dbReference>
<dbReference type="CDD" id="cd08558">
    <property type="entry name" value="PI-PLCc_eukaryota"/>
    <property type="match status" value="1"/>
</dbReference>
<keyword evidence="3 5" id="KW-0442">Lipid degradation</keyword>
<dbReference type="InParanoid" id="F0Y050"/>
<evidence type="ECO:0000313" key="8">
    <source>
        <dbReference type="Proteomes" id="UP000002729"/>
    </source>
</evidence>
<protein>
    <recommendedName>
        <fullName evidence="1 5">Phosphoinositide phospholipase C</fullName>
        <ecNumber evidence="1 5">3.1.4.11</ecNumber>
    </recommendedName>
</protein>
<dbReference type="GO" id="GO:0016042">
    <property type="term" value="P:lipid catabolic process"/>
    <property type="evidence" value="ECO:0007669"/>
    <property type="project" value="UniProtKB-KW"/>
</dbReference>
<gene>
    <name evidence="7" type="ORF">AURANDRAFT_21478</name>
</gene>
<dbReference type="SUPFAM" id="SSF51695">
    <property type="entry name" value="PLC-like phosphodiesterases"/>
    <property type="match status" value="1"/>
</dbReference>
<dbReference type="eggNOG" id="KOG0169">
    <property type="taxonomic scope" value="Eukaryota"/>
</dbReference>
<name>F0Y050_AURAN</name>
<reference evidence="7 8" key="1">
    <citation type="journal article" date="2011" name="Proc. Natl. Acad. Sci. U.S.A.">
        <title>Niche of harmful alga Aureococcus anophagefferens revealed through ecogenomics.</title>
        <authorList>
            <person name="Gobler C.J."/>
            <person name="Berry D.L."/>
            <person name="Dyhrman S.T."/>
            <person name="Wilhelm S.W."/>
            <person name="Salamov A."/>
            <person name="Lobanov A.V."/>
            <person name="Zhang Y."/>
            <person name="Collier J.L."/>
            <person name="Wurch L.L."/>
            <person name="Kustka A.B."/>
            <person name="Dill B.D."/>
            <person name="Shah M."/>
            <person name="VerBerkmoes N.C."/>
            <person name="Kuo A."/>
            <person name="Terry A."/>
            <person name="Pangilinan J."/>
            <person name="Lindquist E.A."/>
            <person name="Lucas S."/>
            <person name="Paulsen I.T."/>
            <person name="Hattenrath-Lehmann T.K."/>
            <person name="Talmage S.C."/>
            <person name="Walker E.A."/>
            <person name="Koch F."/>
            <person name="Burson A.M."/>
            <person name="Marcoval M.A."/>
            <person name="Tang Y.Z."/>
            <person name="Lecleir G.R."/>
            <person name="Coyne K.J."/>
            <person name="Berg G.M."/>
            <person name="Bertrand E.M."/>
            <person name="Saito M.A."/>
            <person name="Gladyshev V.N."/>
            <person name="Grigoriev I.V."/>
        </authorList>
    </citation>
    <scope>NUCLEOTIDE SEQUENCE [LARGE SCALE GENOMIC DNA]</scope>
    <source>
        <strain evidence="8">CCMP 1984</strain>
    </source>
</reference>
<organism evidence="8">
    <name type="scientific">Aureococcus anophagefferens</name>
    <name type="common">Harmful bloom alga</name>
    <dbReference type="NCBI Taxonomy" id="44056"/>
    <lineage>
        <taxon>Eukaryota</taxon>
        <taxon>Sar</taxon>
        <taxon>Stramenopiles</taxon>
        <taxon>Ochrophyta</taxon>
        <taxon>Pelagophyceae</taxon>
        <taxon>Pelagomonadales</taxon>
        <taxon>Pelagomonadaceae</taxon>
        <taxon>Aureococcus</taxon>
    </lineage>
</organism>
<dbReference type="OMA" id="CDYFIAS"/>
<evidence type="ECO:0000256" key="4">
    <source>
        <dbReference type="ARBA" id="ARBA00023098"/>
    </source>
</evidence>
<keyword evidence="2 5" id="KW-0378">Hydrolase</keyword>
<dbReference type="Pfam" id="PF00388">
    <property type="entry name" value="PI-PLC-X"/>
    <property type="match status" value="1"/>
</dbReference>
<dbReference type="Gene3D" id="3.20.20.190">
    <property type="entry name" value="Phosphatidylinositol (PI) phosphodiesterase"/>
    <property type="match status" value="1"/>
</dbReference>
<dbReference type="GO" id="GO:0051209">
    <property type="term" value="P:release of sequestered calcium ion into cytosol"/>
    <property type="evidence" value="ECO:0007669"/>
    <property type="project" value="TreeGrafter"/>
</dbReference>
<evidence type="ECO:0000313" key="7">
    <source>
        <dbReference type="EMBL" id="EGB11462.1"/>
    </source>
</evidence>
<dbReference type="InterPro" id="IPR017946">
    <property type="entry name" value="PLC-like_Pdiesterase_TIM-brl"/>
</dbReference>
<evidence type="ECO:0000259" key="6">
    <source>
        <dbReference type="SMART" id="SM00148"/>
    </source>
</evidence>
<dbReference type="Proteomes" id="UP000002729">
    <property type="component" value="Unassembled WGS sequence"/>
</dbReference>
<dbReference type="PROSITE" id="PS50007">
    <property type="entry name" value="PIPLC_X_DOMAIN"/>
    <property type="match status" value="1"/>
</dbReference>
<dbReference type="InterPro" id="IPR000909">
    <property type="entry name" value="PLipase_C_PInositol-sp_X_dom"/>
</dbReference>
<evidence type="ECO:0000256" key="1">
    <source>
        <dbReference type="ARBA" id="ARBA00012368"/>
    </source>
</evidence>
<dbReference type="OrthoDB" id="269822at2759"/>
<dbReference type="RefSeq" id="XP_009033827.1">
    <property type="nucleotide sequence ID" value="XM_009035579.1"/>
</dbReference>
<dbReference type="PANTHER" id="PTHR10336:SF36">
    <property type="entry name" value="1-PHOSPHATIDYLINOSITOL 4,5-BISPHOSPHATE PHOSPHODIESTERASE BETA-4"/>
    <property type="match status" value="1"/>
</dbReference>
<dbReference type="EMBL" id="GL833122">
    <property type="protein sequence ID" value="EGB11462.1"/>
    <property type="molecule type" value="Genomic_DNA"/>
</dbReference>
<keyword evidence="4 5" id="KW-0443">Lipid metabolism</keyword>
<sequence>MTRPLCDYFIASSHNTYLEGDQLASESSVKRYIDDLCDGCRCVELDSWDGDDGEPVIFHGHTLTSKIPLRSVVVAIKKWAFYASPYPVILSLENHCSAAQCDVMAAIFAETL</sequence>
<dbReference type="GO" id="GO:0004435">
    <property type="term" value="F:phosphatidylinositol-4,5-bisphosphate phospholipase C activity"/>
    <property type="evidence" value="ECO:0007669"/>
    <property type="project" value="UniProtKB-EC"/>
</dbReference>
<feature type="non-terminal residue" evidence="7">
    <location>
        <position position="112"/>
    </location>
</feature>
<dbReference type="InterPro" id="IPR001192">
    <property type="entry name" value="PI-PLC_fam"/>
</dbReference>
<keyword evidence="8" id="KW-1185">Reference proteome</keyword>
<dbReference type="KEGG" id="aaf:AURANDRAFT_21478"/>
<evidence type="ECO:0000256" key="2">
    <source>
        <dbReference type="ARBA" id="ARBA00022801"/>
    </source>
</evidence>
<comment type="catalytic activity">
    <reaction evidence="5">
        <text>a 1,2-diacyl-sn-glycero-3-phospho-(1D-myo-inositol-4,5-bisphosphate) + H2O = 1D-myo-inositol 1,4,5-trisphosphate + a 1,2-diacyl-sn-glycerol + H(+)</text>
        <dbReference type="Rhea" id="RHEA:33179"/>
        <dbReference type="ChEBI" id="CHEBI:15377"/>
        <dbReference type="ChEBI" id="CHEBI:15378"/>
        <dbReference type="ChEBI" id="CHEBI:17815"/>
        <dbReference type="ChEBI" id="CHEBI:58456"/>
        <dbReference type="ChEBI" id="CHEBI:203600"/>
        <dbReference type="EC" id="3.1.4.11"/>
    </reaction>
</comment>
<dbReference type="GO" id="GO:0048015">
    <property type="term" value="P:phosphatidylinositol-mediated signaling"/>
    <property type="evidence" value="ECO:0007669"/>
    <property type="project" value="TreeGrafter"/>
</dbReference>
<dbReference type="PANTHER" id="PTHR10336">
    <property type="entry name" value="PHOSPHOINOSITIDE-SPECIFIC PHOSPHOLIPASE C FAMILY PROTEIN"/>
    <property type="match status" value="1"/>
</dbReference>
<dbReference type="AlphaFoldDB" id="F0Y050"/>
<evidence type="ECO:0000256" key="5">
    <source>
        <dbReference type="RuleBase" id="RU361133"/>
    </source>
</evidence>
<evidence type="ECO:0000256" key="3">
    <source>
        <dbReference type="ARBA" id="ARBA00022963"/>
    </source>
</evidence>
<dbReference type="GeneID" id="20219444"/>
<feature type="domain" description="Phosphatidylinositol-specific phospholipase C X" evidence="6">
    <location>
        <begin position="1"/>
        <end position="112"/>
    </location>
</feature>
<dbReference type="EC" id="3.1.4.11" evidence="1 5"/>
<dbReference type="SMART" id="SM00148">
    <property type="entry name" value="PLCXc"/>
    <property type="match status" value="1"/>
</dbReference>